<evidence type="ECO:0000256" key="9">
    <source>
        <dbReference type="ARBA" id="ARBA00023136"/>
    </source>
</evidence>
<keyword evidence="7" id="KW-0677">Repeat</keyword>
<organism evidence="13">
    <name type="scientific">Glycine max</name>
    <name type="common">Soybean</name>
    <name type="synonym">Glycine hispida</name>
    <dbReference type="NCBI Taxonomy" id="3847"/>
    <lineage>
        <taxon>Eukaryota</taxon>
        <taxon>Viridiplantae</taxon>
        <taxon>Streptophyta</taxon>
        <taxon>Embryophyta</taxon>
        <taxon>Tracheophyta</taxon>
        <taxon>Spermatophyta</taxon>
        <taxon>Magnoliopsida</taxon>
        <taxon>eudicotyledons</taxon>
        <taxon>Gunneridae</taxon>
        <taxon>Pentapetalae</taxon>
        <taxon>rosids</taxon>
        <taxon>fabids</taxon>
        <taxon>Fabales</taxon>
        <taxon>Fabaceae</taxon>
        <taxon>Papilionoideae</taxon>
        <taxon>50 kb inversion clade</taxon>
        <taxon>NPAAA clade</taxon>
        <taxon>indigoferoid/millettioid clade</taxon>
        <taxon>Phaseoleae</taxon>
        <taxon>Glycine</taxon>
        <taxon>Glycine subgen. Soja</taxon>
    </lineage>
</organism>
<dbReference type="RefSeq" id="NP_001344850.1">
    <property type="nucleotide sequence ID" value="NM_001357921.1"/>
</dbReference>
<dbReference type="PANTHER" id="PTHR10791:SF44">
    <property type="entry name" value="BIDIRECTIONAL SUGAR TRANSPORTER SWEET1"/>
    <property type="match status" value="1"/>
</dbReference>
<feature type="transmembrane region" description="Helical" evidence="11">
    <location>
        <begin position="71"/>
        <end position="92"/>
    </location>
</feature>
<evidence type="ECO:0000256" key="1">
    <source>
        <dbReference type="ARBA" id="ARBA00004651"/>
    </source>
</evidence>
<dbReference type="GO" id="GO:0051119">
    <property type="term" value="F:sugar transmembrane transporter activity"/>
    <property type="evidence" value="ECO:0007669"/>
    <property type="project" value="InterPro"/>
</dbReference>
<evidence type="ECO:0000256" key="11">
    <source>
        <dbReference type="SAM" id="Phobius"/>
    </source>
</evidence>
<keyword evidence="8 11" id="KW-1133">Transmembrane helix</keyword>
<dbReference type="InterPro" id="IPR004316">
    <property type="entry name" value="SWEET_rpt"/>
</dbReference>
<evidence type="ECO:0000313" key="12">
    <source>
        <dbReference type="EMBL" id="KRH53377.1"/>
    </source>
</evidence>
<dbReference type="InterPro" id="IPR047664">
    <property type="entry name" value="SWEET"/>
</dbReference>
<keyword evidence="9 11" id="KW-0472">Membrane</keyword>
<dbReference type="Proteomes" id="UP000008827">
    <property type="component" value="Chromosome 6"/>
</dbReference>
<evidence type="ECO:0000256" key="6">
    <source>
        <dbReference type="ARBA" id="ARBA00022692"/>
    </source>
</evidence>
<reference evidence="13" key="2">
    <citation type="submission" date="2018-02" db="UniProtKB">
        <authorList>
            <consortium name="EnsemblPlants"/>
        </authorList>
    </citation>
    <scope>IDENTIFICATION</scope>
    <source>
        <strain evidence="13">Williams 82</strain>
    </source>
</reference>
<dbReference type="FunFam" id="1.20.1280.290:FF:000014">
    <property type="entry name" value="Bidirectional sugar transporter SWEET"/>
    <property type="match status" value="1"/>
</dbReference>
<dbReference type="Gene3D" id="1.20.1280.290">
    <property type="match status" value="2"/>
</dbReference>
<dbReference type="HOGENOM" id="CLU_048643_1_1_1"/>
<dbReference type="PANTHER" id="PTHR10791">
    <property type="entry name" value="RAG1-ACTIVATING PROTEIN 1"/>
    <property type="match status" value="1"/>
</dbReference>
<evidence type="ECO:0000256" key="3">
    <source>
        <dbReference type="ARBA" id="ARBA00022448"/>
    </source>
</evidence>
<dbReference type="EMBL" id="CM000839">
    <property type="protein sequence ID" value="KRH53377.1"/>
    <property type="molecule type" value="Genomic_DNA"/>
</dbReference>
<name>I1KAI9_SOYBN</name>
<comment type="subcellular location">
    <subcellularLocation>
        <location evidence="1">Cell membrane</location>
        <topology evidence="1">Multi-pass membrane protein</topology>
    </subcellularLocation>
</comment>
<dbReference type="ExpressionAtlas" id="I1KAI9">
    <property type="expression patterns" value="baseline and differential"/>
</dbReference>
<feature type="transmembrane region" description="Helical" evidence="11">
    <location>
        <begin position="99"/>
        <end position="120"/>
    </location>
</feature>
<comment type="similarity">
    <text evidence="2">Belongs to the SWEET sugar transporter family.</text>
</comment>
<feature type="transmembrane region" description="Helical" evidence="11">
    <location>
        <begin position="39"/>
        <end position="59"/>
    </location>
</feature>
<proteinExistence type="inferred from homology"/>
<dbReference type="SMR" id="I1KAI9"/>
<dbReference type="GO" id="GO:0005886">
    <property type="term" value="C:plasma membrane"/>
    <property type="evidence" value="ECO:0007669"/>
    <property type="project" value="UniProtKB-SubCell"/>
</dbReference>
<sequence>MDVAHFLFGIFGNASALFLFLAPVITFKRIIKNRSTEKFSGIPYVMTLLNCLLSAWYGLPFVSPHNILVSTVNGTGSFIEIIYVLIFIVLAPRKEKAKILGLFTFVLSVFSAVVFVSLFALHGNSRKLFCGFAAAIFSIIMYGSPLSIMVPNGVGSALGTMQLILYFIYRDNKGVPRKQAPTEEESMEMGDAKPQQGKQSNANGIQG</sequence>
<keyword evidence="6 11" id="KW-0812">Transmembrane</keyword>
<gene>
    <name evidence="13" type="primary">SWEET13</name>
    <name evidence="12" type="ORF">GLYMA_06G122200</name>
</gene>
<keyword evidence="4" id="KW-1003">Cell membrane</keyword>
<evidence type="ECO:0000313" key="13">
    <source>
        <dbReference type="EnsemblPlants" id="KRH53377"/>
    </source>
</evidence>
<evidence type="ECO:0000256" key="8">
    <source>
        <dbReference type="ARBA" id="ARBA00022989"/>
    </source>
</evidence>
<keyword evidence="5" id="KW-0762">Sugar transport</keyword>
<evidence type="ECO:0000256" key="7">
    <source>
        <dbReference type="ARBA" id="ARBA00022737"/>
    </source>
</evidence>
<evidence type="ECO:0000313" key="14">
    <source>
        <dbReference type="Proteomes" id="UP000008827"/>
    </source>
</evidence>
<dbReference type="GeneID" id="100800304"/>
<evidence type="ECO:0000256" key="2">
    <source>
        <dbReference type="ARBA" id="ARBA00007809"/>
    </source>
</evidence>
<keyword evidence="14" id="KW-1185">Reference proteome</keyword>
<evidence type="ECO:0000256" key="10">
    <source>
        <dbReference type="SAM" id="MobiDB-lite"/>
    </source>
</evidence>
<evidence type="ECO:0008006" key="15">
    <source>
        <dbReference type="Google" id="ProtNLM"/>
    </source>
</evidence>
<dbReference type="EnsemblPlants" id="KRH53377">
    <property type="protein sequence ID" value="KRH53377"/>
    <property type="gene ID" value="GLYMA_06G122200"/>
</dbReference>
<keyword evidence="3" id="KW-0813">Transport</keyword>
<feature type="region of interest" description="Disordered" evidence="10">
    <location>
        <begin position="177"/>
        <end position="207"/>
    </location>
</feature>
<dbReference type="Gramene" id="KRH53377">
    <property type="protein sequence ID" value="KRH53377"/>
    <property type="gene ID" value="GLYMA_06G122200"/>
</dbReference>
<feature type="transmembrane region" description="Helical" evidence="11">
    <location>
        <begin position="150"/>
        <end position="169"/>
    </location>
</feature>
<protein>
    <recommendedName>
        <fullName evidence="15">Bidirectional sugar transporter SWEET</fullName>
    </recommendedName>
</protein>
<dbReference type="AlphaFoldDB" id="I1KAI9"/>
<accession>I1KAI9</accession>
<feature type="compositionally biased region" description="Polar residues" evidence="10">
    <location>
        <begin position="196"/>
        <end position="207"/>
    </location>
</feature>
<reference evidence="12 13" key="1">
    <citation type="journal article" date="2010" name="Nature">
        <title>Genome sequence of the palaeopolyploid soybean.</title>
        <authorList>
            <person name="Schmutz J."/>
            <person name="Cannon S.B."/>
            <person name="Schlueter J."/>
            <person name="Ma J."/>
            <person name="Mitros T."/>
            <person name="Nelson W."/>
            <person name="Hyten D.L."/>
            <person name="Song Q."/>
            <person name="Thelen J.J."/>
            <person name="Cheng J."/>
            <person name="Xu D."/>
            <person name="Hellsten U."/>
            <person name="May G.D."/>
            <person name="Yu Y."/>
            <person name="Sakurai T."/>
            <person name="Umezawa T."/>
            <person name="Bhattacharyya M.K."/>
            <person name="Sandhu D."/>
            <person name="Valliyodan B."/>
            <person name="Lindquist E."/>
            <person name="Peto M."/>
            <person name="Grant D."/>
            <person name="Shu S."/>
            <person name="Goodstein D."/>
            <person name="Barry K."/>
            <person name="Futrell-Griggs M."/>
            <person name="Abernathy B."/>
            <person name="Du J."/>
            <person name="Tian Z."/>
            <person name="Zhu L."/>
            <person name="Gill N."/>
            <person name="Joshi T."/>
            <person name="Libault M."/>
            <person name="Sethuraman A."/>
            <person name="Zhang X.-C."/>
            <person name="Shinozaki K."/>
            <person name="Nguyen H.T."/>
            <person name="Wing R.A."/>
            <person name="Cregan P."/>
            <person name="Specht J."/>
            <person name="Grimwood J."/>
            <person name="Rokhsar D."/>
            <person name="Stacey G."/>
            <person name="Shoemaker R.C."/>
            <person name="Jackson S.A."/>
        </authorList>
    </citation>
    <scope>NUCLEOTIDE SEQUENCE [LARGE SCALE GENOMIC DNA]</scope>
    <source>
        <strain evidence="13">cv. Williams 82</strain>
        <tissue evidence="12">Callus</tissue>
    </source>
</reference>
<evidence type="ECO:0000256" key="5">
    <source>
        <dbReference type="ARBA" id="ARBA00022597"/>
    </source>
</evidence>
<evidence type="ECO:0000256" key="4">
    <source>
        <dbReference type="ARBA" id="ARBA00022475"/>
    </source>
</evidence>
<reference evidence="12" key="3">
    <citation type="submission" date="2018-07" db="EMBL/GenBank/DDBJ databases">
        <title>WGS assembly of Glycine max.</title>
        <authorList>
            <person name="Schmutz J."/>
            <person name="Cannon S."/>
            <person name="Schlueter J."/>
            <person name="Ma J."/>
            <person name="Mitros T."/>
            <person name="Nelson W."/>
            <person name="Hyten D."/>
            <person name="Song Q."/>
            <person name="Thelen J."/>
            <person name="Cheng J."/>
            <person name="Xu D."/>
            <person name="Hellsten U."/>
            <person name="May G."/>
            <person name="Yu Y."/>
            <person name="Sakurai T."/>
            <person name="Umezawa T."/>
            <person name="Bhattacharyya M."/>
            <person name="Sandhu D."/>
            <person name="Valliyodan B."/>
            <person name="Lindquist E."/>
            <person name="Peto M."/>
            <person name="Grant D."/>
            <person name="Shu S."/>
            <person name="Goodstein D."/>
            <person name="Barry K."/>
            <person name="Futrell-Griggs M."/>
            <person name="Abernathy B."/>
            <person name="Du J."/>
            <person name="Tian Z."/>
            <person name="Zhu L."/>
            <person name="Gill N."/>
            <person name="Joshi T."/>
            <person name="Libault M."/>
            <person name="Sethuraman A."/>
            <person name="Zhang X."/>
            <person name="Shinozaki K."/>
            <person name="Nguyen H."/>
            <person name="Wing R."/>
            <person name="Cregan P."/>
            <person name="Specht J."/>
            <person name="Grimwood J."/>
            <person name="Rokhsar D."/>
            <person name="Stacey G."/>
            <person name="Shoemaker R."/>
            <person name="Jackson S."/>
        </authorList>
    </citation>
    <scope>NUCLEOTIDE SEQUENCE</scope>
    <source>
        <tissue evidence="12">Callus</tissue>
    </source>
</reference>
<dbReference type="Pfam" id="PF03083">
    <property type="entry name" value="MtN3_slv"/>
    <property type="match status" value="1"/>
</dbReference>
<feature type="transmembrane region" description="Helical" evidence="11">
    <location>
        <begin position="6"/>
        <end position="27"/>
    </location>
</feature>